<dbReference type="Gene3D" id="3.30.420.150">
    <property type="entry name" value="Exopolyphosphatase. Domain 2"/>
    <property type="match status" value="1"/>
</dbReference>
<dbReference type="EMBL" id="QGGB01000005">
    <property type="protein sequence ID" value="PWN07023.1"/>
    <property type="molecule type" value="Genomic_DNA"/>
</dbReference>
<reference evidence="2 3" key="1">
    <citation type="submission" date="2018-05" db="EMBL/GenBank/DDBJ databases">
        <title>Rhodohalobacter halophilus gen. nov., sp. nov., a moderately halophilic member of the family Balneolaceae.</title>
        <authorList>
            <person name="Liu Z.-W."/>
        </authorList>
    </citation>
    <scope>NUCLEOTIDE SEQUENCE [LARGE SCALE GENOMIC DNA]</scope>
    <source>
        <strain evidence="2 3">8A47</strain>
    </source>
</reference>
<name>A0A316TQY2_9BACT</name>
<evidence type="ECO:0000259" key="1">
    <source>
        <dbReference type="Pfam" id="PF02541"/>
    </source>
</evidence>
<dbReference type="InterPro" id="IPR003695">
    <property type="entry name" value="Ppx_GppA_N"/>
</dbReference>
<evidence type="ECO:0000313" key="3">
    <source>
        <dbReference type="Proteomes" id="UP000245533"/>
    </source>
</evidence>
<dbReference type="CDD" id="cd24054">
    <property type="entry name" value="ASKHA_NBD_AaPPX-GppA_MtPPX2-like"/>
    <property type="match status" value="1"/>
</dbReference>
<dbReference type="Gene3D" id="3.30.420.40">
    <property type="match status" value="1"/>
</dbReference>
<proteinExistence type="predicted"/>
<organism evidence="2 3">
    <name type="scientific">Rhodohalobacter mucosus</name>
    <dbReference type="NCBI Taxonomy" id="2079485"/>
    <lineage>
        <taxon>Bacteria</taxon>
        <taxon>Pseudomonadati</taxon>
        <taxon>Balneolota</taxon>
        <taxon>Balneolia</taxon>
        <taxon>Balneolales</taxon>
        <taxon>Balneolaceae</taxon>
        <taxon>Rhodohalobacter</taxon>
    </lineage>
</organism>
<gene>
    <name evidence="2" type="ORF">DDZ15_07065</name>
</gene>
<comment type="caution">
    <text evidence="2">The sequence shown here is derived from an EMBL/GenBank/DDBJ whole genome shotgun (WGS) entry which is preliminary data.</text>
</comment>
<sequence length="313" mass="34013">MTTPVTATRLAASIDIGTNSVLLLVAETDGRTIRVLDEKQAVPRLGRGVDKSRKLHPDSMERVLRVLKDYKTFLENSYPGLEHKVTVAATSAARDASNRADFMQMIKEETGWEIRLLSGEEEAQFTYRGAVSVLPPSEGTRCVLDIGGGSTEIAFGKGQNLLSYISLDIGSVRFSERYLKTDLPKPEDINRARKAAREALLDVTVPAVAGSTQAVGVAGTVTSIASIKAGHDKYLPEKLNNSTLDAETIQAFIRDFSCMPAEQIEKKYPVFMKGRGDVITGGLIILQEFLSWQNLDGITVSTGGIRHGALLSE</sequence>
<accession>A0A316TQY2</accession>
<dbReference type="SUPFAM" id="SSF53067">
    <property type="entry name" value="Actin-like ATPase domain"/>
    <property type="match status" value="2"/>
</dbReference>
<dbReference type="OrthoDB" id="9814545at2"/>
<dbReference type="InterPro" id="IPR050273">
    <property type="entry name" value="GppA/Ppx_hydrolase"/>
</dbReference>
<protein>
    <submittedName>
        <fullName evidence="2">Ppx/GppA family phosphatase</fullName>
    </submittedName>
</protein>
<dbReference type="InterPro" id="IPR043129">
    <property type="entry name" value="ATPase_NBD"/>
</dbReference>
<dbReference type="Proteomes" id="UP000245533">
    <property type="component" value="Unassembled WGS sequence"/>
</dbReference>
<dbReference type="RefSeq" id="WP_109646372.1">
    <property type="nucleotide sequence ID" value="NZ_QGGB01000005.1"/>
</dbReference>
<dbReference type="Pfam" id="PF02541">
    <property type="entry name" value="Ppx-GppA"/>
    <property type="match status" value="1"/>
</dbReference>
<dbReference type="GO" id="GO:0016462">
    <property type="term" value="F:pyrophosphatase activity"/>
    <property type="evidence" value="ECO:0007669"/>
    <property type="project" value="TreeGrafter"/>
</dbReference>
<dbReference type="PANTHER" id="PTHR30005">
    <property type="entry name" value="EXOPOLYPHOSPHATASE"/>
    <property type="match status" value="1"/>
</dbReference>
<evidence type="ECO:0000313" key="2">
    <source>
        <dbReference type="EMBL" id="PWN07023.1"/>
    </source>
</evidence>
<dbReference type="PANTHER" id="PTHR30005:SF0">
    <property type="entry name" value="RETROGRADE REGULATION PROTEIN 2"/>
    <property type="match status" value="1"/>
</dbReference>
<feature type="domain" description="Ppx/GppA phosphatase N-terminal" evidence="1">
    <location>
        <begin position="25"/>
        <end position="312"/>
    </location>
</feature>
<dbReference type="AlphaFoldDB" id="A0A316TQY2"/>
<keyword evidence="3" id="KW-1185">Reference proteome</keyword>